<comment type="caution">
    <text evidence="1">The sequence shown here is derived from an EMBL/GenBank/DDBJ whole genome shotgun (WGS) entry which is preliminary data.</text>
</comment>
<reference evidence="1 2" key="1">
    <citation type="submission" date="2011-02" db="EMBL/GenBank/DDBJ databases">
        <authorList>
            <person name="Weinstock G."/>
            <person name="Sodergren E."/>
            <person name="Clifton S."/>
            <person name="Fulton L."/>
            <person name="Fulton B."/>
            <person name="Courtney L."/>
            <person name="Fronick C."/>
            <person name="Harrison M."/>
            <person name="Strong C."/>
            <person name="Farmer C."/>
            <person name="Delahaunty K."/>
            <person name="Markovic C."/>
            <person name="Hall O."/>
            <person name="Minx P."/>
            <person name="Tomlinson C."/>
            <person name="Mitreva M."/>
            <person name="Hou S."/>
            <person name="Chen J."/>
            <person name="Wollam A."/>
            <person name="Pepin K.H."/>
            <person name="Johnson M."/>
            <person name="Bhonagiri V."/>
            <person name="Zhang X."/>
            <person name="Suruliraj S."/>
            <person name="Warren W."/>
            <person name="Chinwalla A."/>
            <person name="Mardis E.R."/>
            <person name="Wilson R.K."/>
        </authorList>
    </citation>
    <scope>NUCLEOTIDE SEQUENCE [LARGE SCALE GENOMIC DNA]</scope>
    <source>
        <strain evidence="1 2">YIT 11841</strain>
    </source>
</reference>
<accession>F3QW04</accession>
<organism evidence="1 2">
    <name type="scientific">Paraprevotella xylaniphila YIT 11841</name>
    <dbReference type="NCBI Taxonomy" id="762982"/>
    <lineage>
        <taxon>Bacteria</taxon>
        <taxon>Pseudomonadati</taxon>
        <taxon>Bacteroidota</taxon>
        <taxon>Bacteroidia</taxon>
        <taxon>Bacteroidales</taxon>
        <taxon>Prevotellaceae</taxon>
        <taxon>Paraprevotella</taxon>
    </lineage>
</organism>
<protein>
    <submittedName>
        <fullName evidence="1">Uncharacterized protein</fullName>
    </submittedName>
</protein>
<gene>
    <name evidence="1" type="ORF">HMPREF9442_02326</name>
</gene>
<keyword evidence="2" id="KW-1185">Reference proteome</keyword>
<evidence type="ECO:0000313" key="2">
    <source>
        <dbReference type="Proteomes" id="UP000005546"/>
    </source>
</evidence>
<dbReference type="EMBL" id="AFBR01000067">
    <property type="protein sequence ID" value="EGG52471.1"/>
    <property type="molecule type" value="Genomic_DNA"/>
</dbReference>
<dbReference type="AlphaFoldDB" id="F3QW04"/>
<evidence type="ECO:0000313" key="1">
    <source>
        <dbReference type="EMBL" id="EGG52471.1"/>
    </source>
</evidence>
<name>F3QW04_9BACT</name>
<dbReference type="Proteomes" id="UP000005546">
    <property type="component" value="Unassembled WGS sequence"/>
</dbReference>
<sequence length="61" mass="7261">MHPKRLSNADGAHTVWAKVWQHHPKRKDNVIKDFKLSHFLISPIIKKPHKNYTYLFHYKGG</sequence>
<proteinExistence type="predicted"/>
<dbReference type="HOGENOM" id="CLU_2918559_0_0_10"/>